<evidence type="ECO:0000313" key="1">
    <source>
        <dbReference type="EMBL" id="GBN42277.1"/>
    </source>
</evidence>
<sequence length="113" mass="13057">MTGVKVKSSLDVYHLTQKFNPKVVKISSYLSLFERQVKRAKVPEELWVSHLIGLLPNDMAQLIDKEPEEVAEDCEEKKQILLIRYKLPAKMFKQMFIKHSKDGDGISKNGLRD</sequence>
<proteinExistence type="predicted"/>
<accession>A0A4Y2NWE4</accession>
<dbReference type="EMBL" id="BGPR01289232">
    <property type="protein sequence ID" value="GBN42277.1"/>
    <property type="molecule type" value="Genomic_DNA"/>
</dbReference>
<organism evidence="1 2">
    <name type="scientific">Araneus ventricosus</name>
    <name type="common">Orbweaver spider</name>
    <name type="synonym">Epeira ventricosa</name>
    <dbReference type="NCBI Taxonomy" id="182803"/>
    <lineage>
        <taxon>Eukaryota</taxon>
        <taxon>Metazoa</taxon>
        <taxon>Ecdysozoa</taxon>
        <taxon>Arthropoda</taxon>
        <taxon>Chelicerata</taxon>
        <taxon>Arachnida</taxon>
        <taxon>Araneae</taxon>
        <taxon>Araneomorphae</taxon>
        <taxon>Entelegynae</taxon>
        <taxon>Araneoidea</taxon>
        <taxon>Araneidae</taxon>
        <taxon>Araneus</taxon>
    </lineage>
</organism>
<evidence type="ECO:0000313" key="2">
    <source>
        <dbReference type="Proteomes" id="UP000499080"/>
    </source>
</evidence>
<protein>
    <submittedName>
        <fullName evidence="1">Uncharacterized protein</fullName>
    </submittedName>
</protein>
<dbReference type="AlphaFoldDB" id="A0A4Y2NWE4"/>
<reference evidence="1 2" key="1">
    <citation type="journal article" date="2019" name="Sci. Rep.">
        <title>Orb-weaving spider Araneus ventricosus genome elucidates the spidroin gene catalogue.</title>
        <authorList>
            <person name="Kono N."/>
            <person name="Nakamura H."/>
            <person name="Ohtoshi R."/>
            <person name="Moran D.A.P."/>
            <person name="Shinohara A."/>
            <person name="Yoshida Y."/>
            <person name="Fujiwara M."/>
            <person name="Mori M."/>
            <person name="Tomita M."/>
            <person name="Arakawa K."/>
        </authorList>
    </citation>
    <scope>NUCLEOTIDE SEQUENCE [LARGE SCALE GENOMIC DNA]</scope>
</reference>
<dbReference type="OrthoDB" id="10051775at2759"/>
<dbReference type="Proteomes" id="UP000499080">
    <property type="component" value="Unassembled WGS sequence"/>
</dbReference>
<keyword evidence="2" id="KW-1185">Reference proteome</keyword>
<name>A0A4Y2NWE4_ARAVE</name>
<gene>
    <name evidence="1" type="ORF">AVEN_180212_1</name>
</gene>
<comment type="caution">
    <text evidence="1">The sequence shown here is derived from an EMBL/GenBank/DDBJ whole genome shotgun (WGS) entry which is preliminary data.</text>
</comment>